<dbReference type="RefSeq" id="WP_184651699.1">
    <property type="nucleotide sequence ID" value="NZ_JACHFR010000001.1"/>
</dbReference>
<evidence type="ECO:0000313" key="1">
    <source>
        <dbReference type="EMBL" id="MBB5218276.1"/>
    </source>
</evidence>
<dbReference type="Proteomes" id="UP000593591">
    <property type="component" value="Chromosome"/>
</dbReference>
<gene>
    <name evidence="2" type="ORF">DYE49_05970</name>
    <name evidence="1" type="ORF">HNP77_000620</name>
</gene>
<dbReference type="Proteomes" id="UP000578697">
    <property type="component" value="Unassembled WGS sequence"/>
</dbReference>
<evidence type="ECO:0000313" key="4">
    <source>
        <dbReference type="Proteomes" id="UP000593591"/>
    </source>
</evidence>
<keyword evidence="3" id="KW-1185">Reference proteome</keyword>
<dbReference type="EMBL" id="CP031517">
    <property type="protein sequence ID" value="QOS40021.1"/>
    <property type="molecule type" value="Genomic_DNA"/>
</dbReference>
<dbReference type="AlphaFoldDB" id="A0A840SEA4"/>
<dbReference type="Gene3D" id="1.10.10.10">
    <property type="entry name" value="Winged helix-like DNA-binding domain superfamily/Winged helix DNA-binding domain"/>
    <property type="match status" value="1"/>
</dbReference>
<reference evidence="2 4" key="1">
    <citation type="submission" date="2018-08" db="EMBL/GenBank/DDBJ databases">
        <title>The first complete genome of Treponema rectale (CHPAT), a commensal spirochete of the bovine rectum.</title>
        <authorList>
            <person name="Staton G.J."/>
            <person name="Clegg S.R."/>
            <person name="Carter S.D."/>
            <person name="Radford A.D."/>
            <person name="Darby A."/>
            <person name="Hall N."/>
            <person name="Birtles R.J."/>
            <person name="Evans N.J."/>
        </authorList>
    </citation>
    <scope>NUCLEOTIDE SEQUENCE [LARGE SCALE GENOMIC DNA]</scope>
    <source>
        <strain evidence="2 4">CHPA</strain>
    </source>
</reference>
<dbReference type="EMBL" id="JACHFR010000001">
    <property type="protein sequence ID" value="MBB5218276.1"/>
    <property type="molecule type" value="Genomic_DNA"/>
</dbReference>
<name>A0A840SEA4_9SPIR</name>
<dbReference type="SUPFAM" id="SSF46785">
    <property type="entry name" value="Winged helix' DNA-binding domain"/>
    <property type="match status" value="1"/>
</dbReference>
<evidence type="ECO:0000313" key="2">
    <source>
        <dbReference type="EMBL" id="QOS40021.1"/>
    </source>
</evidence>
<organism evidence="1 3">
    <name type="scientific">Treponema rectale</name>
    <dbReference type="NCBI Taxonomy" id="744512"/>
    <lineage>
        <taxon>Bacteria</taxon>
        <taxon>Pseudomonadati</taxon>
        <taxon>Spirochaetota</taxon>
        <taxon>Spirochaetia</taxon>
        <taxon>Spirochaetales</taxon>
        <taxon>Treponemataceae</taxon>
        <taxon>Treponema</taxon>
    </lineage>
</organism>
<accession>A0A840SEA4</accession>
<proteinExistence type="predicted"/>
<protein>
    <submittedName>
        <fullName evidence="1">Putative HTH transcriptional regulator</fullName>
    </submittedName>
    <submittedName>
        <fullName evidence="2">Winged helix-turn-helix transcriptional regulator</fullName>
    </submittedName>
</protein>
<reference evidence="1 3" key="2">
    <citation type="submission" date="2020-08" db="EMBL/GenBank/DDBJ databases">
        <title>Genomic Encyclopedia of Type Strains, Phase IV (KMG-IV): sequencing the most valuable type-strain genomes for metagenomic binning, comparative biology and taxonomic classification.</title>
        <authorList>
            <person name="Goeker M."/>
        </authorList>
    </citation>
    <scope>NUCLEOTIDE SEQUENCE [LARGE SCALE GENOMIC DNA]</scope>
    <source>
        <strain evidence="1 3">DSM 103679</strain>
    </source>
</reference>
<dbReference type="Pfam" id="PF13412">
    <property type="entry name" value="HTH_24"/>
    <property type="match status" value="1"/>
</dbReference>
<dbReference type="InterPro" id="IPR036388">
    <property type="entry name" value="WH-like_DNA-bd_sf"/>
</dbReference>
<evidence type="ECO:0000313" key="3">
    <source>
        <dbReference type="Proteomes" id="UP000578697"/>
    </source>
</evidence>
<sequence length="69" mass="8004">MTVNVTVKFTANQKKILEEIKKKPFVTQEKLAEIIGITRKSIIENMKKLQNQKIIKRVGADKNGHWEII</sequence>
<dbReference type="InterPro" id="IPR036390">
    <property type="entry name" value="WH_DNA-bd_sf"/>
</dbReference>
<dbReference type="KEGG" id="trc:DYE49_05970"/>